<keyword evidence="3" id="KW-1003">Cell membrane</keyword>
<keyword evidence="9 12" id="KW-0357">Heparan sulfate</keyword>
<dbReference type="GO" id="GO:0097108">
    <property type="term" value="F:hedgehog family protein binding"/>
    <property type="evidence" value="ECO:0007669"/>
    <property type="project" value="EnsemblMetazoa"/>
</dbReference>
<dbReference type="GO" id="GO:0048190">
    <property type="term" value="P:wing disc dorsal/ventral pattern formation"/>
    <property type="evidence" value="ECO:0007669"/>
    <property type="project" value="EnsemblMetazoa"/>
</dbReference>
<dbReference type="GO" id="GO:0005576">
    <property type="term" value="C:extracellular region"/>
    <property type="evidence" value="ECO:0007669"/>
    <property type="project" value="TreeGrafter"/>
</dbReference>
<dbReference type="OMA" id="XDESSGS"/>
<dbReference type="GO" id="GO:0007528">
    <property type="term" value="P:neuromuscular junction development"/>
    <property type="evidence" value="ECO:0007669"/>
    <property type="project" value="EnsemblMetazoa"/>
</dbReference>
<evidence type="ECO:0000256" key="1">
    <source>
        <dbReference type="ARBA" id="ARBA00004609"/>
    </source>
</evidence>
<accession>B4QK11</accession>
<feature type="compositionally biased region" description="Acidic residues" evidence="13">
    <location>
        <begin position="681"/>
        <end position="690"/>
    </location>
</feature>
<dbReference type="PANTHER" id="PTHR10822">
    <property type="entry name" value="GLYPICAN"/>
    <property type="match status" value="1"/>
</dbReference>
<dbReference type="GO" id="GO:0007367">
    <property type="term" value="P:segment polarity determination"/>
    <property type="evidence" value="ECO:0007669"/>
    <property type="project" value="EnsemblMetazoa"/>
</dbReference>
<keyword evidence="16" id="KW-1185">Reference proteome</keyword>
<evidence type="ECO:0000256" key="10">
    <source>
        <dbReference type="ARBA" id="ARBA00023288"/>
    </source>
</evidence>
<dbReference type="GO" id="GO:0045743">
    <property type="term" value="P:positive regulation of fibroblast growth factor receptor signaling pathway"/>
    <property type="evidence" value="ECO:0007669"/>
    <property type="project" value="EnsemblMetazoa"/>
</dbReference>
<dbReference type="GO" id="GO:0007379">
    <property type="term" value="P:segment specification"/>
    <property type="evidence" value="ECO:0007669"/>
    <property type="project" value="EnsemblMetazoa"/>
</dbReference>
<dbReference type="GO" id="GO:0030424">
    <property type="term" value="C:axon"/>
    <property type="evidence" value="ECO:0007669"/>
    <property type="project" value="EnsemblMetazoa"/>
</dbReference>
<dbReference type="GO" id="GO:0009897">
    <property type="term" value="C:external side of plasma membrane"/>
    <property type="evidence" value="ECO:0007669"/>
    <property type="project" value="EnsemblMetazoa"/>
</dbReference>
<dbReference type="PhylomeDB" id="B4QK11"/>
<dbReference type="GO" id="GO:0048749">
    <property type="term" value="P:compound eye development"/>
    <property type="evidence" value="ECO:0007669"/>
    <property type="project" value="EnsemblMetazoa"/>
</dbReference>
<evidence type="ECO:0000256" key="3">
    <source>
        <dbReference type="ARBA" id="ARBA00022475"/>
    </source>
</evidence>
<evidence type="ECO:0000256" key="2">
    <source>
        <dbReference type="ARBA" id="ARBA00010260"/>
    </source>
</evidence>
<feature type="compositionally biased region" description="Basic and acidic residues" evidence="13">
    <location>
        <begin position="769"/>
        <end position="783"/>
    </location>
</feature>
<feature type="region of interest" description="Disordered" evidence="13">
    <location>
        <begin position="669"/>
        <end position="783"/>
    </location>
</feature>
<comment type="function">
    <text evidence="12">Cell surface proteoglycan.</text>
</comment>
<evidence type="ECO:0000256" key="8">
    <source>
        <dbReference type="ARBA" id="ARBA00023180"/>
    </source>
</evidence>
<name>B4QK11_DROSI</name>
<keyword evidence="5" id="KW-0732">Signal</keyword>
<dbReference type="AlphaFoldDB" id="B4QK11"/>
<keyword evidence="7 12" id="KW-0472">Membrane</keyword>
<gene>
    <name evidence="15" type="primary">Dsim\GD14495</name>
    <name evidence="15" type="ORF">Dsim_GD14495</name>
</gene>
<feature type="compositionally biased region" description="Basic residues" evidence="13">
    <location>
        <begin position="524"/>
        <end position="538"/>
    </location>
</feature>
<feature type="compositionally biased region" description="Basic and acidic residues" evidence="13">
    <location>
        <begin position="736"/>
        <end position="762"/>
    </location>
</feature>
<feature type="region of interest" description="Disordered" evidence="13">
    <location>
        <begin position="488"/>
        <end position="561"/>
    </location>
</feature>
<dbReference type="InterPro" id="IPR001863">
    <property type="entry name" value="Glypican"/>
</dbReference>
<feature type="compositionally biased region" description="Gly residues" evidence="13">
    <location>
        <begin position="508"/>
        <end position="520"/>
    </location>
</feature>
<evidence type="ECO:0000256" key="6">
    <source>
        <dbReference type="ARBA" id="ARBA00022974"/>
    </source>
</evidence>
<dbReference type="GO" id="GO:1905475">
    <property type="term" value="P:regulation of protein localization to membrane"/>
    <property type="evidence" value="ECO:0007669"/>
    <property type="project" value="TreeGrafter"/>
</dbReference>
<dbReference type="GO" id="GO:0090263">
    <property type="term" value="P:positive regulation of canonical Wnt signaling pathway"/>
    <property type="evidence" value="ECO:0007669"/>
    <property type="project" value="EnsemblMetazoa"/>
</dbReference>
<dbReference type="GO" id="GO:0017147">
    <property type="term" value="F:Wnt-protein binding"/>
    <property type="evidence" value="ECO:0007669"/>
    <property type="project" value="EnsemblMetazoa"/>
</dbReference>
<dbReference type="OrthoDB" id="10010764at2759"/>
<dbReference type="GO" id="GO:0045570">
    <property type="term" value="P:regulation of imaginal disc growth"/>
    <property type="evidence" value="ECO:0007669"/>
    <property type="project" value="EnsemblMetazoa"/>
</dbReference>
<dbReference type="GO" id="GO:0007427">
    <property type="term" value="P:epithelial cell migration, open tracheal system"/>
    <property type="evidence" value="ECO:0007669"/>
    <property type="project" value="EnsemblMetazoa"/>
</dbReference>
<dbReference type="HOGENOM" id="CLU_024658_1_0_1"/>
<keyword evidence="10 12" id="KW-0449">Lipoprotein</keyword>
<feature type="compositionally biased region" description="Basic and acidic residues" evidence="13">
    <location>
        <begin position="698"/>
        <end position="709"/>
    </location>
</feature>
<dbReference type="GO" id="GO:0035230">
    <property type="term" value="C:cytoneme"/>
    <property type="evidence" value="ECO:0007669"/>
    <property type="project" value="EnsemblMetazoa"/>
</dbReference>
<evidence type="ECO:0000313" key="15">
    <source>
        <dbReference type="EMBL" id="EDX10449.1"/>
    </source>
</evidence>
<keyword evidence="14" id="KW-0812">Transmembrane</keyword>
<keyword evidence="4 12" id="KW-0336">GPI-anchor</keyword>
<dbReference type="STRING" id="7240.B4QK11"/>
<evidence type="ECO:0000256" key="14">
    <source>
        <dbReference type="SAM" id="Phobius"/>
    </source>
</evidence>
<sequence length="813" mass="90590">MLHKQQQQQHLHCRRKATATTARLVIFSSPLLLLLLTTHFPPTLQADNGPAPQVAALAAPNPAGGVAGSSIIDQFSPNCSAVTHIFQARGIDAIEIPQKPSNERVLRYCESPSVGTCCTYNMETRMAMQSRQQLEGHTKDQISRMSGILGSKATKFKDIFTALLKESRTQFNSMFIRTYGVIYERNSYVFSDLFKELETYFANGRVDLLEVMDKFFNTLYQKMFTVLNTQYTFDENQNQKPHFMPVPVSAARISAKMVRRQKKKKSENCAHLAHCPGTISAGLRYMRCVSEHMKELKPFGDVPDKLSVQIKRSFVATRTYGQALTTASEVAKKVLNVRLNADCTGALTKMQHCGACKGYTEKPCTNYCVNVIKGCLHYQHEFDSEWENFAMAMDKVAERLLGSFNIVMVVEPLNIKISEAIMNFQDSGQDITNRVFQGCGRPKLKKMKRSISPKLQGVQVLNAKSPVEADTLDIDETLDEAIVLRERRAAEPGSQETSAQQSQEQGVGKSGNGGGGGGGNNRRQQQRRKQQQQRRKQQNNRDDNDDDDNESGGGGREPILDRIVRDIRQRVKDYKKFWSNLPHSVCSNEDIASSSDVDGMCWNGHTIDRYMHSITTEHGSNPEFTGNPASTKQTAQMASQLSHLKNAIVHLRNAYNGQDVEWSEQEELPYAGSGAGSGSGSEDDEDDDEGSGLGPFEPSHKPDVERPSVDADNDDDEDVGGRGHMPTHTSRPTSGVDDKNPLIHTTHFDQDHNDLDEDHRQLDEDEDTDAGHDGANDNRSSDAPEKMTLRRALVVYLLPLYMAWFGGVCADLL</sequence>
<dbReference type="GO" id="GO:0008587">
    <property type="term" value="P:imaginal disc-derived wing margin morphogenesis"/>
    <property type="evidence" value="ECO:0007669"/>
    <property type="project" value="EnsemblMetazoa"/>
</dbReference>
<evidence type="ECO:0000313" key="16">
    <source>
        <dbReference type="Proteomes" id="UP000000304"/>
    </source>
</evidence>
<comment type="subcellular location">
    <subcellularLocation>
        <location evidence="1 12">Cell membrane</location>
        <topology evidence="1 12">Lipid-anchor</topology>
        <topology evidence="1 12">GPI-anchor</topology>
    </subcellularLocation>
</comment>
<evidence type="ECO:0000256" key="5">
    <source>
        <dbReference type="ARBA" id="ARBA00022729"/>
    </source>
</evidence>
<protein>
    <submittedName>
        <fullName evidence="15">GD14495</fullName>
    </submittedName>
</protein>
<dbReference type="PANTHER" id="PTHR10822:SF30">
    <property type="entry name" value="DALLY-LIKE, ISOFORM A"/>
    <property type="match status" value="1"/>
</dbReference>
<feature type="transmembrane region" description="Helical" evidence="14">
    <location>
        <begin position="21"/>
        <end position="40"/>
    </location>
</feature>
<evidence type="ECO:0000256" key="4">
    <source>
        <dbReference type="ARBA" id="ARBA00022622"/>
    </source>
</evidence>
<organism evidence="15 16">
    <name type="scientific">Drosophila simulans</name>
    <name type="common">Fruit fly</name>
    <dbReference type="NCBI Taxonomy" id="7240"/>
    <lineage>
        <taxon>Eukaryota</taxon>
        <taxon>Metazoa</taxon>
        <taxon>Ecdysozoa</taxon>
        <taxon>Arthropoda</taxon>
        <taxon>Hexapoda</taxon>
        <taxon>Insecta</taxon>
        <taxon>Pterygota</taxon>
        <taxon>Neoptera</taxon>
        <taxon>Endopterygota</taxon>
        <taxon>Diptera</taxon>
        <taxon>Brachycera</taxon>
        <taxon>Muscomorpha</taxon>
        <taxon>Ephydroidea</taxon>
        <taxon>Drosophilidae</taxon>
        <taxon>Drosophila</taxon>
        <taxon>Sophophora</taxon>
    </lineage>
</organism>
<dbReference type="SMR" id="B4QK11"/>
<proteinExistence type="inferred from homology"/>
<comment type="similarity">
    <text evidence="2 11">Belongs to the glypican family.</text>
</comment>
<dbReference type="GO" id="GO:0007411">
    <property type="term" value="P:axon guidance"/>
    <property type="evidence" value="ECO:0007669"/>
    <property type="project" value="EnsemblMetazoa"/>
</dbReference>
<evidence type="ECO:0000256" key="12">
    <source>
        <dbReference type="RuleBase" id="RU003519"/>
    </source>
</evidence>
<evidence type="ECO:0000256" key="9">
    <source>
        <dbReference type="ARBA" id="ARBA00023207"/>
    </source>
</evidence>
<dbReference type="GO" id="GO:0045880">
    <property type="term" value="P:positive regulation of smoothened signaling pathway"/>
    <property type="evidence" value="ECO:0007669"/>
    <property type="project" value="EnsemblMetazoa"/>
</dbReference>
<dbReference type="Pfam" id="PF01153">
    <property type="entry name" value="Glypican"/>
    <property type="match status" value="3"/>
</dbReference>
<evidence type="ECO:0000256" key="13">
    <source>
        <dbReference type="SAM" id="MobiDB-lite"/>
    </source>
</evidence>
<keyword evidence="6 12" id="KW-0654">Proteoglycan</keyword>
<dbReference type="GO" id="GO:0031594">
    <property type="term" value="C:neuromuscular junction"/>
    <property type="evidence" value="ECO:0007669"/>
    <property type="project" value="EnsemblMetazoa"/>
</dbReference>
<evidence type="ECO:0000256" key="7">
    <source>
        <dbReference type="ARBA" id="ARBA00023136"/>
    </source>
</evidence>
<evidence type="ECO:0000256" key="11">
    <source>
        <dbReference type="RuleBase" id="RU003518"/>
    </source>
</evidence>
<dbReference type="EMBL" id="CM000363">
    <property type="protein sequence ID" value="EDX10449.1"/>
    <property type="molecule type" value="Genomic_DNA"/>
</dbReference>
<feature type="compositionally biased region" description="Low complexity" evidence="13">
    <location>
        <begin position="494"/>
        <end position="507"/>
    </location>
</feature>
<keyword evidence="14" id="KW-1133">Transmembrane helix</keyword>
<dbReference type="Proteomes" id="UP000000304">
    <property type="component" value="Chromosome 3L"/>
</dbReference>
<keyword evidence="8" id="KW-0325">Glycoprotein</keyword>
<reference evidence="15 16" key="1">
    <citation type="journal article" date="2007" name="Nature">
        <title>Evolution of genes and genomes on the Drosophila phylogeny.</title>
        <authorList>
            <consortium name="Drosophila 12 Genomes Consortium"/>
            <person name="Clark A.G."/>
            <person name="Eisen M.B."/>
            <person name="Smith D.R."/>
            <person name="Bergman C.M."/>
            <person name="Oliver B."/>
            <person name="Markow T.A."/>
            <person name="Kaufman T.C."/>
            <person name="Kellis M."/>
            <person name="Gelbart W."/>
            <person name="Iyer V.N."/>
            <person name="Pollard D.A."/>
            <person name="Sackton T.B."/>
            <person name="Larracuente A.M."/>
            <person name="Singh N.D."/>
            <person name="Abad J.P."/>
            <person name="Abt D.N."/>
            <person name="Adryan B."/>
            <person name="Aguade M."/>
            <person name="Akashi H."/>
            <person name="Anderson W.W."/>
            <person name="Aquadro C.F."/>
            <person name="Ardell D.H."/>
            <person name="Arguello R."/>
            <person name="Artieri C.G."/>
            <person name="Barbash D.A."/>
            <person name="Barker D."/>
            <person name="Barsanti P."/>
            <person name="Batterham P."/>
            <person name="Batzoglou S."/>
            <person name="Begun D."/>
            <person name="Bhutkar A."/>
            <person name="Blanco E."/>
            <person name="Bosak S.A."/>
            <person name="Bradley R.K."/>
            <person name="Brand A.D."/>
            <person name="Brent M.R."/>
            <person name="Brooks A.N."/>
            <person name="Brown R.H."/>
            <person name="Butlin R.K."/>
            <person name="Caggese C."/>
            <person name="Calvi B.R."/>
            <person name="Bernardo de Carvalho A."/>
            <person name="Caspi A."/>
            <person name="Castrezana S."/>
            <person name="Celniker S.E."/>
            <person name="Chang J.L."/>
            <person name="Chapple C."/>
            <person name="Chatterji S."/>
            <person name="Chinwalla A."/>
            <person name="Civetta A."/>
            <person name="Clifton S.W."/>
            <person name="Comeron J.M."/>
            <person name="Costello J.C."/>
            <person name="Coyne J.A."/>
            <person name="Daub J."/>
            <person name="David R.G."/>
            <person name="Delcher A.L."/>
            <person name="Delehaunty K."/>
            <person name="Do C.B."/>
            <person name="Ebling H."/>
            <person name="Edwards K."/>
            <person name="Eickbush T."/>
            <person name="Evans J.D."/>
            <person name="Filipski A."/>
            <person name="Findeiss S."/>
            <person name="Freyhult E."/>
            <person name="Fulton L."/>
            <person name="Fulton R."/>
            <person name="Garcia A.C."/>
            <person name="Gardiner A."/>
            <person name="Garfield D.A."/>
            <person name="Garvin B.E."/>
            <person name="Gibson G."/>
            <person name="Gilbert D."/>
            <person name="Gnerre S."/>
            <person name="Godfrey J."/>
            <person name="Good R."/>
            <person name="Gotea V."/>
            <person name="Gravely B."/>
            <person name="Greenberg A.J."/>
            <person name="Griffiths-Jones S."/>
            <person name="Gross S."/>
            <person name="Guigo R."/>
            <person name="Gustafson E.A."/>
            <person name="Haerty W."/>
            <person name="Hahn M.W."/>
            <person name="Halligan D.L."/>
            <person name="Halpern A.L."/>
            <person name="Halter G.M."/>
            <person name="Han M.V."/>
            <person name="Heger A."/>
            <person name="Hillier L."/>
            <person name="Hinrichs A.S."/>
            <person name="Holmes I."/>
            <person name="Hoskins R.A."/>
            <person name="Hubisz M.J."/>
            <person name="Hultmark D."/>
            <person name="Huntley M.A."/>
            <person name="Jaffe D.B."/>
            <person name="Jagadeeshan S."/>
            <person name="Jeck W.R."/>
            <person name="Johnson J."/>
            <person name="Jones C.D."/>
            <person name="Jordan W.C."/>
            <person name="Karpen G.H."/>
            <person name="Kataoka E."/>
            <person name="Keightley P.D."/>
            <person name="Kheradpour P."/>
            <person name="Kirkness E.F."/>
            <person name="Koerich L.B."/>
            <person name="Kristiansen K."/>
            <person name="Kudrna D."/>
            <person name="Kulathinal R.J."/>
            <person name="Kumar S."/>
            <person name="Kwok R."/>
            <person name="Lander E."/>
            <person name="Langley C.H."/>
            <person name="Lapoint R."/>
            <person name="Lazzaro B.P."/>
            <person name="Lee S.J."/>
            <person name="Levesque L."/>
            <person name="Li R."/>
            <person name="Lin C.F."/>
            <person name="Lin M.F."/>
            <person name="Lindblad-Toh K."/>
            <person name="Llopart A."/>
            <person name="Long M."/>
            <person name="Low L."/>
            <person name="Lozovsky E."/>
            <person name="Lu J."/>
            <person name="Luo M."/>
            <person name="Machado C.A."/>
            <person name="Makalowski W."/>
            <person name="Marzo M."/>
            <person name="Matsuda M."/>
            <person name="Matzkin L."/>
            <person name="McAllister B."/>
            <person name="McBride C.S."/>
            <person name="McKernan B."/>
            <person name="McKernan K."/>
            <person name="Mendez-Lago M."/>
            <person name="Minx P."/>
            <person name="Mollenhauer M.U."/>
            <person name="Montooth K."/>
            <person name="Mount S.M."/>
            <person name="Mu X."/>
            <person name="Myers E."/>
            <person name="Negre B."/>
            <person name="Newfeld S."/>
            <person name="Nielsen R."/>
            <person name="Noor M.A."/>
            <person name="O'Grady P."/>
            <person name="Pachter L."/>
            <person name="Papaceit M."/>
            <person name="Parisi M.J."/>
            <person name="Parisi M."/>
            <person name="Parts L."/>
            <person name="Pedersen J.S."/>
            <person name="Pesole G."/>
            <person name="Phillippy A.M."/>
            <person name="Ponting C.P."/>
            <person name="Pop M."/>
            <person name="Porcelli D."/>
            <person name="Powell J.R."/>
            <person name="Prohaska S."/>
            <person name="Pruitt K."/>
            <person name="Puig M."/>
            <person name="Quesneville H."/>
            <person name="Ram K.R."/>
            <person name="Rand D."/>
            <person name="Rasmussen M.D."/>
            <person name="Reed L.K."/>
            <person name="Reenan R."/>
            <person name="Reily A."/>
            <person name="Remington K.A."/>
            <person name="Rieger T.T."/>
            <person name="Ritchie M.G."/>
            <person name="Robin C."/>
            <person name="Rogers Y.H."/>
            <person name="Rohde C."/>
            <person name="Rozas J."/>
            <person name="Rubenfield M.J."/>
            <person name="Ruiz A."/>
            <person name="Russo S."/>
            <person name="Salzberg S.L."/>
            <person name="Sanchez-Gracia A."/>
            <person name="Saranga D.J."/>
            <person name="Sato H."/>
            <person name="Schaeffer S.W."/>
            <person name="Schatz M.C."/>
            <person name="Schlenke T."/>
            <person name="Schwartz R."/>
            <person name="Segarra C."/>
            <person name="Singh R.S."/>
            <person name="Sirot L."/>
            <person name="Sirota M."/>
            <person name="Sisneros N.B."/>
            <person name="Smith C.D."/>
            <person name="Smith T.F."/>
            <person name="Spieth J."/>
            <person name="Stage D.E."/>
            <person name="Stark A."/>
            <person name="Stephan W."/>
            <person name="Strausberg R.L."/>
            <person name="Strempel S."/>
            <person name="Sturgill D."/>
            <person name="Sutton G."/>
            <person name="Sutton G.G."/>
            <person name="Tao W."/>
            <person name="Teichmann S."/>
            <person name="Tobari Y.N."/>
            <person name="Tomimura Y."/>
            <person name="Tsolas J.M."/>
            <person name="Valente V.L."/>
            <person name="Venter E."/>
            <person name="Venter J.C."/>
            <person name="Vicario S."/>
            <person name="Vieira F.G."/>
            <person name="Vilella A.J."/>
            <person name="Villasante A."/>
            <person name="Walenz B."/>
            <person name="Wang J."/>
            <person name="Wasserman M."/>
            <person name="Watts T."/>
            <person name="Wilson D."/>
            <person name="Wilson R.K."/>
            <person name="Wing R.A."/>
            <person name="Wolfner M.F."/>
            <person name="Wong A."/>
            <person name="Wong G.K."/>
            <person name="Wu C.I."/>
            <person name="Wu G."/>
            <person name="Yamamoto D."/>
            <person name="Yang H.P."/>
            <person name="Yang S.P."/>
            <person name="Yorke J.A."/>
            <person name="Yoshida K."/>
            <person name="Zdobnov E."/>
            <person name="Zhang P."/>
            <person name="Zhang Y."/>
            <person name="Zimin A.V."/>
            <person name="Baldwin J."/>
            <person name="Abdouelleil A."/>
            <person name="Abdulkadir J."/>
            <person name="Abebe A."/>
            <person name="Abera B."/>
            <person name="Abreu J."/>
            <person name="Acer S.C."/>
            <person name="Aftuck L."/>
            <person name="Alexander A."/>
            <person name="An P."/>
            <person name="Anderson E."/>
            <person name="Anderson S."/>
            <person name="Arachi H."/>
            <person name="Azer M."/>
            <person name="Bachantsang P."/>
            <person name="Barry A."/>
            <person name="Bayul T."/>
            <person name="Berlin A."/>
            <person name="Bessette D."/>
            <person name="Bloom T."/>
            <person name="Blye J."/>
            <person name="Boguslavskiy L."/>
            <person name="Bonnet C."/>
            <person name="Boukhgalter B."/>
            <person name="Bourzgui I."/>
            <person name="Brown A."/>
            <person name="Cahill P."/>
            <person name="Channer S."/>
            <person name="Cheshatsang Y."/>
            <person name="Chuda L."/>
            <person name="Citroen M."/>
            <person name="Collymore A."/>
            <person name="Cooke P."/>
            <person name="Costello M."/>
            <person name="D'Aco K."/>
            <person name="Daza R."/>
            <person name="De Haan G."/>
            <person name="DeGray S."/>
            <person name="DeMaso C."/>
            <person name="Dhargay N."/>
            <person name="Dooley K."/>
            <person name="Dooley E."/>
            <person name="Doricent M."/>
            <person name="Dorje P."/>
            <person name="Dorjee K."/>
            <person name="Dupes A."/>
            <person name="Elong R."/>
            <person name="Falk J."/>
            <person name="Farina A."/>
            <person name="Faro S."/>
            <person name="Ferguson D."/>
            <person name="Fisher S."/>
            <person name="Foley C.D."/>
            <person name="Franke A."/>
            <person name="Friedrich D."/>
            <person name="Gadbois L."/>
            <person name="Gearin G."/>
            <person name="Gearin C.R."/>
            <person name="Giannoukos G."/>
            <person name="Goode T."/>
            <person name="Graham J."/>
            <person name="Grandbois E."/>
            <person name="Grewal S."/>
            <person name="Gyaltsen K."/>
            <person name="Hafez N."/>
            <person name="Hagos B."/>
            <person name="Hall J."/>
            <person name="Henson C."/>
            <person name="Hollinger A."/>
            <person name="Honan T."/>
            <person name="Huard M.D."/>
            <person name="Hughes L."/>
            <person name="Hurhula B."/>
            <person name="Husby M.E."/>
            <person name="Kamat A."/>
            <person name="Kanga B."/>
            <person name="Kashin S."/>
            <person name="Khazanovich D."/>
            <person name="Kisner P."/>
            <person name="Lance K."/>
            <person name="Lara M."/>
            <person name="Lee W."/>
            <person name="Lennon N."/>
            <person name="Letendre F."/>
            <person name="LeVine R."/>
            <person name="Lipovsky A."/>
            <person name="Liu X."/>
            <person name="Liu J."/>
            <person name="Liu S."/>
            <person name="Lokyitsang T."/>
            <person name="Lokyitsang Y."/>
            <person name="Lubonja R."/>
            <person name="Lui A."/>
            <person name="MacDonald P."/>
            <person name="Magnisalis V."/>
            <person name="Maru K."/>
            <person name="Matthews C."/>
            <person name="McCusker W."/>
            <person name="McDonough S."/>
            <person name="Mehta T."/>
            <person name="Meldrim J."/>
            <person name="Meneus L."/>
            <person name="Mihai O."/>
            <person name="Mihalev A."/>
            <person name="Mihova T."/>
            <person name="Mittelman R."/>
            <person name="Mlenga V."/>
            <person name="Montmayeur A."/>
            <person name="Mulrain L."/>
            <person name="Navidi A."/>
            <person name="Naylor J."/>
            <person name="Negash T."/>
            <person name="Nguyen T."/>
            <person name="Nguyen N."/>
            <person name="Nicol R."/>
            <person name="Norbu C."/>
            <person name="Norbu N."/>
            <person name="Novod N."/>
            <person name="O'Neill B."/>
            <person name="Osman S."/>
            <person name="Markiewicz E."/>
            <person name="Oyono O.L."/>
            <person name="Patti C."/>
            <person name="Phunkhang P."/>
            <person name="Pierre F."/>
            <person name="Priest M."/>
            <person name="Raghuraman S."/>
            <person name="Rege F."/>
            <person name="Reyes R."/>
            <person name="Rise C."/>
            <person name="Rogov P."/>
            <person name="Ross K."/>
            <person name="Ryan E."/>
            <person name="Settipalli S."/>
            <person name="Shea T."/>
            <person name="Sherpa N."/>
            <person name="Shi L."/>
            <person name="Shih D."/>
            <person name="Sparrow T."/>
            <person name="Spaulding J."/>
            <person name="Stalker J."/>
            <person name="Stange-Thomann N."/>
            <person name="Stavropoulos S."/>
            <person name="Stone C."/>
            <person name="Strader C."/>
            <person name="Tesfaye S."/>
            <person name="Thomson T."/>
            <person name="Thoulutsang Y."/>
            <person name="Thoulutsang D."/>
            <person name="Topham K."/>
            <person name="Topping I."/>
            <person name="Tsamla T."/>
            <person name="Vassiliev H."/>
            <person name="Vo A."/>
            <person name="Wangchuk T."/>
            <person name="Wangdi T."/>
            <person name="Weiand M."/>
            <person name="Wilkinson J."/>
            <person name="Wilson A."/>
            <person name="Yadav S."/>
            <person name="Young G."/>
            <person name="Yu Q."/>
            <person name="Zembek L."/>
            <person name="Zhong D."/>
            <person name="Zimmer A."/>
            <person name="Zwirko Z."/>
            <person name="Jaffe D.B."/>
            <person name="Alvarez P."/>
            <person name="Brockman W."/>
            <person name="Butler J."/>
            <person name="Chin C."/>
            <person name="Gnerre S."/>
            <person name="Grabherr M."/>
            <person name="Kleber M."/>
            <person name="Mauceli E."/>
            <person name="MacCallum I."/>
        </authorList>
    </citation>
    <scope>NUCLEOTIDE SEQUENCE [LARGE SCALE GENOMIC DNA]</scope>
    <source>
        <strain evidence="16">white501</strain>
    </source>
</reference>